<dbReference type="EMBL" id="SWJQ01000048">
    <property type="protein sequence ID" value="TRZ24460.1"/>
    <property type="molecule type" value="Genomic_DNA"/>
</dbReference>
<comment type="caution">
    <text evidence="1">The sequence shown here is derived from an EMBL/GenBank/DDBJ whole genome shotgun (WGS) entry which is preliminary data.</text>
</comment>
<accession>A0A8K1GW56</accession>
<protein>
    <submittedName>
        <fullName evidence="1">Uncharacterized protein</fullName>
    </submittedName>
</protein>
<gene>
    <name evidence="1" type="ORF">HGM15179_002667</name>
</gene>
<dbReference type="Proteomes" id="UP000796761">
    <property type="component" value="Unassembled WGS sequence"/>
</dbReference>
<sequence>MDRSLVSSSEVQEVSRWLSGQGTDLEPGIGLSVGSHRDLVLRPRKVVSIYNHKCAQIPDFHLRKEIEELKGKVTGLMSQNTKTDPKDLLISSSSENDHVEFRKVVAQKATLGSLCGTSQRATPEHLRLTLEAPKVLQDTDGCEGKK</sequence>
<evidence type="ECO:0000313" key="1">
    <source>
        <dbReference type="EMBL" id="TRZ24460.1"/>
    </source>
</evidence>
<name>A0A8K1GW56_9PASS</name>
<organism evidence="1 2">
    <name type="scientific">Zosterops borbonicus</name>
    <dbReference type="NCBI Taxonomy" id="364589"/>
    <lineage>
        <taxon>Eukaryota</taxon>
        <taxon>Metazoa</taxon>
        <taxon>Chordata</taxon>
        <taxon>Craniata</taxon>
        <taxon>Vertebrata</taxon>
        <taxon>Euteleostomi</taxon>
        <taxon>Archelosauria</taxon>
        <taxon>Archosauria</taxon>
        <taxon>Dinosauria</taxon>
        <taxon>Saurischia</taxon>
        <taxon>Theropoda</taxon>
        <taxon>Coelurosauria</taxon>
        <taxon>Aves</taxon>
        <taxon>Neognathae</taxon>
        <taxon>Neoaves</taxon>
        <taxon>Telluraves</taxon>
        <taxon>Australaves</taxon>
        <taxon>Passeriformes</taxon>
        <taxon>Sylvioidea</taxon>
        <taxon>Zosteropidae</taxon>
        <taxon>Zosterops</taxon>
    </lineage>
</organism>
<proteinExistence type="predicted"/>
<dbReference type="OrthoDB" id="10421828at2759"/>
<reference evidence="1" key="1">
    <citation type="submission" date="2019-04" db="EMBL/GenBank/DDBJ databases">
        <title>Genome assembly of Zosterops borbonicus 15179.</title>
        <authorList>
            <person name="Leroy T."/>
            <person name="Anselmetti Y."/>
            <person name="Tilak M.-K."/>
            <person name="Nabholz B."/>
        </authorList>
    </citation>
    <scope>NUCLEOTIDE SEQUENCE</scope>
    <source>
        <strain evidence="1">HGM_15179</strain>
        <tissue evidence="1">Muscle</tissue>
    </source>
</reference>
<dbReference type="AlphaFoldDB" id="A0A8K1GW56"/>
<evidence type="ECO:0000313" key="2">
    <source>
        <dbReference type="Proteomes" id="UP000796761"/>
    </source>
</evidence>
<keyword evidence="2" id="KW-1185">Reference proteome</keyword>